<evidence type="ECO:0000256" key="4">
    <source>
        <dbReference type="ARBA" id="ARBA00023004"/>
    </source>
</evidence>
<keyword evidence="4" id="KW-0408">Iron</keyword>
<evidence type="ECO:0000313" key="7">
    <source>
        <dbReference type="Proteomes" id="UP001610335"/>
    </source>
</evidence>
<sequence>MWGIKFPSNIPIVTSLFGIQRLPSNDNTDLIDTFNTLITPHARHIEHLEQDTPIPTRLWLAYWPSRADFQKWWSSDPVSSFWSSVPDDAGIYREIMEVPPGRTQHGTNIADRLSGMAHLGKFESILDKSGYWGCYYDRMPDVTKENTFPSEVEKKPSRIVPEIGNTSTLPIRKGRVNLHSLPDNIAFVVEGQDHSLISPDEKAHWFAHFDQSVTNWISDLVAAGPERGILDSRLCYVPESGMYRAPDAQPRALNFNRKVQLFYFLDMAAMESIGRQNVGHVKLRREFLGSYGPGGVVSEGKLCLWVEASILKGSDVECEYVGCVEGTGLMGLNWD</sequence>
<proteinExistence type="predicted"/>
<keyword evidence="2" id="KW-0349">Heme</keyword>
<keyword evidence="3" id="KW-0479">Metal-binding</keyword>
<comment type="cofactor">
    <cofactor evidence="1">
        <name>heme b</name>
        <dbReference type="ChEBI" id="CHEBI:60344"/>
    </cofactor>
</comment>
<protein>
    <submittedName>
        <fullName evidence="6">Heme-containing dehydratase protein</fullName>
    </submittedName>
</protein>
<evidence type="ECO:0000256" key="1">
    <source>
        <dbReference type="ARBA" id="ARBA00001970"/>
    </source>
</evidence>
<dbReference type="EMBL" id="JBFXLS010000063">
    <property type="protein sequence ID" value="KAL2821428.1"/>
    <property type="molecule type" value="Genomic_DNA"/>
</dbReference>
<evidence type="ECO:0000256" key="2">
    <source>
        <dbReference type="ARBA" id="ARBA00022617"/>
    </source>
</evidence>
<evidence type="ECO:0000256" key="3">
    <source>
        <dbReference type="ARBA" id="ARBA00022723"/>
    </source>
</evidence>
<gene>
    <name evidence="6" type="ORF">BDW59DRAFT_174156</name>
</gene>
<comment type="caution">
    <text evidence="6">The sequence shown here is derived from an EMBL/GenBank/DDBJ whole genome shotgun (WGS) entry which is preliminary data.</text>
</comment>
<evidence type="ECO:0000313" key="6">
    <source>
        <dbReference type="EMBL" id="KAL2821428.1"/>
    </source>
</evidence>
<dbReference type="InterPro" id="IPR025702">
    <property type="entry name" value="OXD"/>
</dbReference>
<reference evidence="6 7" key="1">
    <citation type="submission" date="2024-07" db="EMBL/GenBank/DDBJ databases">
        <title>Section-level genome sequencing and comparative genomics of Aspergillus sections Usti and Cavernicolus.</title>
        <authorList>
            <consortium name="Lawrence Berkeley National Laboratory"/>
            <person name="Nybo J.L."/>
            <person name="Vesth T.C."/>
            <person name="Theobald S."/>
            <person name="Frisvad J.C."/>
            <person name="Larsen T.O."/>
            <person name="Kjaerboelling I."/>
            <person name="Rothschild-Mancinelli K."/>
            <person name="Lyhne E.K."/>
            <person name="Kogle M.E."/>
            <person name="Barry K."/>
            <person name="Clum A."/>
            <person name="Na H."/>
            <person name="Ledsgaard L."/>
            <person name="Lin J."/>
            <person name="Lipzen A."/>
            <person name="Kuo A."/>
            <person name="Riley R."/>
            <person name="Mondo S."/>
            <person name="LaButti K."/>
            <person name="Haridas S."/>
            <person name="Pangalinan J."/>
            <person name="Salamov A.A."/>
            <person name="Simmons B.A."/>
            <person name="Magnuson J.K."/>
            <person name="Chen J."/>
            <person name="Drula E."/>
            <person name="Henrissat B."/>
            <person name="Wiebenga A."/>
            <person name="Lubbers R.J."/>
            <person name="Gomes A.C."/>
            <person name="Makela M.R."/>
            <person name="Stajich J."/>
            <person name="Grigoriev I.V."/>
            <person name="Mortensen U.H."/>
            <person name="De vries R.P."/>
            <person name="Baker S.E."/>
            <person name="Andersen M.R."/>
        </authorList>
    </citation>
    <scope>NUCLEOTIDE SEQUENCE [LARGE SCALE GENOMIC DNA]</scope>
    <source>
        <strain evidence="6 7">CBS 600.67</strain>
    </source>
</reference>
<dbReference type="Proteomes" id="UP001610335">
    <property type="component" value="Unassembled WGS sequence"/>
</dbReference>
<dbReference type="Pfam" id="PF13816">
    <property type="entry name" value="Dehydratase_hem"/>
    <property type="match status" value="1"/>
</dbReference>
<accession>A0ABR4I3I9</accession>
<keyword evidence="7" id="KW-1185">Reference proteome</keyword>
<evidence type="ECO:0000256" key="5">
    <source>
        <dbReference type="ARBA" id="ARBA00023239"/>
    </source>
</evidence>
<name>A0ABR4I3I9_9EURO</name>
<keyword evidence="5" id="KW-0456">Lyase</keyword>
<organism evidence="6 7">
    <name type="scientific">Aspergillus cavernicola</name>
    <dbReference type="NCBI Taxonomy" id="176166"/>
    <lineage>
        <taxon>Eukaryota</taxon>
        <taxon>Fungi</taxon>
        <taxon>Dikarya</taxon>
        <taxon>Ascomycota</taxon>
        <taxon>Pezizomycotina</taxon>
        <taxon>Eurotiomycetes</taxon>
        <taxon>Eurotiomycetidae</taxon>
        <taxon>Eurotiales</taxon>
        <taxon>Aspergillaceae</taxon>
        <taxon>Aspergillus</taxon>
        <taxon>Aspergillus subgen. Nidulantes</taxon>
    </lineage>
</organism>